<protein>
    <recommendedName>
        <fullName evidence="5">Baseplate protein J-like domain-containing protein</fullName>
    </recommendedName>
</protein>
<evidence type="ECO:0008006" key="5">
    <source>
        <dbReference type="Google" id="ProtNLM"/>
    </source>
</evidence>
<sequence>MAKNILQDIVPPEKRSIRNIPVPKRNHRIPRAEENQNEFREESRIENPSIQSHSNGNRPWGFFAKKKWTVLGIATALLILILVIIAPLFTSATVKVFLKSSIVKADNLSLTAKKQADGGLSFDVIKITKEDGEEVVASGEEKEEKKASGQIIIFNNHDSNTQRLVKNTRFETPEGLIYRINEAVTIPGRTTKNGTTVPGSIEVTVFADEPGDKYNIGLKDFTIPGFENDPARFKSIFARSKTSMTGGFVGIVKSVSESDKKETQDSIRARLKENLFRDIDAQIPNNFVLLDGTSFVKYKTLPQSEVKGNSVRMNEEGVLYGILLNKNTLSKAIADNLDSGFSQDNVEIDNYESFEMVIQNNDSFNPEIDQNLTFTVNGDITLFLEVDQGQLSNNLAGKSKNSLRAVLANFPSIEKADAVIKPFWRKSFPKKEKKIKIDKILSVSDTNSG</sequence>
<keyword evidence="2" id="KW-0812">Transmembrane</keyword>
<keyword evidence="2" id="KW-0472">Membrane</keyword>
<dbReference type="AlphaFoldDB" id="A0A2H0K6P5"/>
<keyword evidence="2" id="KW-1133">Transmembrane helix</keyword>
<name>A0A2H0K6P5_9BACT</name>
<evidence type="ECO:0000256" key="1">
    <source>
        <dbReference type="SAM" id="MobiDB-lite"/>
    </source>
</evidence>
<feature type="region of interest" description="Disordered" evidence="1">
    <location>
        <begin position="32"/>
        <end position="53"/>
    </location>
</feature>
<accession>A0A2H0K6P5</accession>
<evidence type="ECO:0000313" key="4">
    <source>
        <dbReference type="Proteomes" id="UP000229834"/>
    </source>
</evidence>
<feature type="transmembrane region" description="Helical" evidence="2">
    <location>
        <begin position="68"/>
        <end position="89"/>
    </location>
</feature>
<proteinExistence type="predicted"/>
<evidence type="ECO:0000256" key="2">
    <source>
        <dbReference type="SAM" id="Phobius"/>
    </source>
</evidence>
<dbReference type="Proteomes" id="UP000229834">
    <property type="component" value="Unassembled WGS sequence"/>
</dbReference>
<evidence type="ECO:0000313" key="3">
    <source>
        <dbReference type="EMBL" id="PIQ66905.1"/>
    </source>
</evidence>
<dbReference type="EMBL" id="PCVC01000049">
    <property type="protein sequence ID" value="PIQ66905.1"/>
    <property type="molecule type" value="Genomic_DNA"/>
</dbReference>
<comment type="caution">
    <text evidence="3">The sequence shown here is derived from an EMBL/GenBank/DDBJ whole genome shotgun (WGS) entry which is preliminary data.</text>
</comment>
<feature type="compositionally biased region" description="Basic and acidic residues" evidence="1">
    <location>
        <begin position="32"/>
        <end position="45"/>
    </location>
</feature>
<organism evidence="3 4">
    <name type="scientific">Candidatus Zambryskibacteria bacterium CG11_big_fil_rev_8_21_14_0_20_40_24</name>
    <dbReference type="NCBI Taxonomy" id="1975116"/>
    <lineage>
        <taxon>Bacteria</taxon>
        <taxon>Candidatus Zambryskiibacteriota</taxon>
    </lineage>
</organism>
<gene>
    <name evidence="3" type="ORF">COV95_01690</name>
</gene>
<reference evidence="3 4" key="1">
    <citation type="submission" date="2017-09" db="EMBL/GenBank/DDBJ databases">
        <title>Depth-based differentiation of microbial function through sediment-hosted aquifers and enrichment of novel symbionts in the deep terrestrial subsurface.</title>
        <authorList>
            <person name="Probst A.J."/>
            <person name="Ladd B."/>
            <person name="Jarett J.K."/>
            <person name="Geller-Mcgrath D.E."/>
            <person name="Sieber C.M."/>
            <person name="Emerson J.B."/>
            <person name="Anantharaman K."/>
            <person name="Thomas B.C."/>
            <person name="Malmstrom R."/>
            <person name="Stieglmeier M."/>
            <person name="Klingl A."/>
            <person name="Woyke T."/>
            <person name="Ryan C.M."/>
            <person name="Banfield J.F."/>
        </authorList>
    </citation>
    <scope>NUCLEOTIDE SEQUENCE [LARGE SCALE GENOMIC DNA]</scope>
    <source>
        <strain evidence="3">CG11_big_fil_rev_8_21_14_0_20_40_24</strain>
    </source>
</reference>